<reference evidence="2" key="1">
    <citation type="submission" date="2016-10" db="EMBL/GenBank/DDBJ databases">
        <authorList>
            <person name="Varghese N."/>
            <person name="Submissions S."/>
        </authorList>
    </citation>
    <scope>NUCLEOTIDE SEQUENCE [LARGE SCALE GENOMIC DNA]</scope>
    <source>
        <strain evidence="2">CGMCC 4.6609</strain>
    </source>
</reference>
<evidence type="ECO:0000313" key="2">
    <source>
        <dbReference type="Proteomes" id="UP000199691"/>
    </source>
</evidence>
<protein>
    <submittedName>
        <fullName evidence="1">Uncharacterized protein</fullName>
    </submittedName>
</protein>
<dbReference type="AlphaFoldDB" id="A0A1H0WXZ1"/>
<name>A0A1H0WXZ1_9PSEU</name>
<proteinExistence type="predicted"/>
<keyword evidence="2" id="KW-1185">Reference proteome</keyword>
<gene>
    <name evidence="1" type="ORF">SAMN05421507_12578</name>
</gene>
<accession>A0A1H0WXZ1</accession>
<sequence>MAATLLVSMTTLVTWIPHKAFDPATVDLDPSREDDGRKLGEVKV</sequence>
<dbReference type="Proteomes" id="UP000199691">
    <property type="component" value="Unassembled WGS sequence"/>
</dbReference>
<evidence type="ECO:0000313" key="1">
    <source>
        <dbReference type="EMBL" id="SDP95571.1"/>
    </source>
</evidence>
<dbReference type="EMBL" id="FNIX01000025">
    <property type="protein sequence ID" value="SDP95571.1"/>
    <property type="molecule type" value="Genomic_DNA"/>
</dbReference>
<organism evidence="1 2">
    <name type="scientific">Lentzea jiangxiensis</name>
    <dbReference type="NCBI Taxonomy" id="641025"/>
    <lineage>
        <taxon>Bacteria</taxon>
        <taxon>Bacillati</taxon>
        <taxon>Actinomycetota</taxon>
        <taxon>Actinomycetes</taxon>
        <taxon>Pseudonocardiales</taxon>
        <taxon>Pseudonocardiaceae</taxon>
        <taxon>Lentzea</taxon>
    </lineage>
</organism>